<proteinExistence type="inferred from homology"/>
<dbReference type="PANTHER" id="PTHR21660:SF1">
    <property type="entry name" value="ACYL-COENZYME A THIOESTERASE 13"/>
    <property type="match status" value="1"/>
</dbReference>
<gene>
    <name evidence="4" type="ORF">ASZ90_019870</name>
</gene>
<dbReference type="InterPro" id="IPR006683">
    <property type="entry name" value="Thioestr_dom"/>
</dbReference>
<dbReference type="InterPro" id="IPR039298">
    <property type="entry name" value="ACOT13"/>
</dbReference>
<dbReference type="PANTHER" id="PTHR21660">
    <property type="entry name" value="THIOESTERASE SUPERFAMILY MEMBER-RELATED"/>
    <property type="match status" value="1"/>
</dbReference>
<dbReference type="Pfam" id="PF03061">
    <property type="entry name" value="4HBT"/>
    <property type="match status" value="1"/>
</dbReference>
<keyword evidence="2" id="KW-0378">Hydrolase</keyword>
<dbReference type="NCBIfam" id="TIGR00369">
    <property type="entry name" value="unchar_dom_1"/>
    <property type="match status" value="1"/>
</dbReference>
<evidence type="ECO:0000313" key="4">
    <source>
        <dbReference type="EMBL" id="KUG02794.1"/>
    </source>
</evidence>
<sequence length="122" mass="13140">MRDIPVLKTTSINLKHLGVGNVGIEMMVAKEFENSRGVLHGGLIATLADTAMGLSMLTLDFRGVTLELNINYLAPVQIGAKLTAQGQVLHAGTNTLIAEASVYNDEQVLVAKSRGTFFRSKR</sequence>
<dbReference type="AlphaFoldDB" id="A0A0W8E2D1"/>
<evidence type="ECO:0000259" key="3">
    <source>
        <dbReference type="Pfam" id="PF03061"/>
    </source>
</evidence>
<evidence type="ECO:0000256" key="1">
    <source>
        <dbReference type="ARBA" id="ARBA00008324"/>
    </source>
</evidence>
<dbReference type="GO" id="GO:0047617">
    <property type="term" value="F:fatty acyl-CoA hydrolase activity"/>
    <property type="evidence" value="ECO:0007669"/>
    <property type="project" value="InterPro"/>
</dbReference>
<dbReference type="SUPFAM" id="SSF54637">
    <property type="entry name" value="Thioesterase/thiol ester dehydrase-isomerase"/>
    <property type="match status" value="1"/>
</dbReference>
<protein>
    <recommendedName>
        <fullName evidence="3">Thioesterase domain-containing protein</fullName>
    </recommendedName>
</protein>
<dbReference type="InterPro" id="IPR029069">
    <property type="entry name" value="HotDog_dom_sf"/>
</dbReference>
<dbReference type="CDD" id="cd03443">
    <property type="entry name" value="PaaI_thioesterase"/>
    <property type="match status" value="1"/>
</dbReference>
<comment type="similarity">
    <text evidence="1">Belongs to the thioesterase PaaI family.</text>
</comment>
<dbReference type="EMBL" id="LNQE01001909">
    <property type="protein sequence ID" value="KUG02794.1"/>
    <property type="molecule type" value="Genomic_DNA"/>
</dbReference>
<comment type="caution">
    <text evidence="4">The sequence shown here is derived from an EMBL/GenBank/DDBJ whole genome shotgun (WGS) entry which is preliminary data.</text>
</comment>
<evidence type="ECO:0000256" key="2">
    <source>
        <dbReference type="ARBA" id="ARBA00022801"/>
    </source>
</evidence>
<accession>A0A0W8E2D1</accession>
<feature type="domain" description="Thioesterase" evidence="3">
    <location>
        <begin position="37"/>
        <end position="110"/>
    </location>
</feature>
<reference evidence="4" key="1">
    <citation type="journal article" date="2015" name="Proc. Natl. Acad. Sci. U.S.A.">
        <title>Networks of energetic and metabolic interactions define dynamics in microbial communities.</title>
        <authorList>
            <person name="Embree M."/>
            <person name="Liu J.K."/>
            <person name="Al-Bassam M.M."/>
            <person name="Zengler K."/>
        </authorList>
    </citation>
    <scope>NUCLEOTIDE SEQUENCE</scope>
</reference>
<name>A0A0W8E2D1_9ZZZZ</name>
<dbReference type="Gene3D" id="3.10.129.10">
    <property type="entry name" value="Hotdog Thioesterase"/>
    <property type="match status" value="1"/>
</dbReference>
<organism evidence="4">
    <name type="scientific">hydrocarbon metagenome</name>
    <dbReference type="NCBI Taxonomy" id="938273"/>
    <lineage>
        <taxon>unclassified sequences</taxon>
        <taxon>metagenomes</taxon>
        <taxon>ecological metagenomes</taxon>
    </lineage>
</organism>
<dbReference type="InterPro" id="IPR003736">
    <property type="entry name" value="PAAI_dom"/>
</dbReference>